<dbReference type="InterPro" id="IPR023214">
    <property type="entry name" value="HAD_sf"/>
</dbReference>
<feature type="compositionally biased region" description="Polar residues" evidence="10">
    <location>
        <begin position="1486"/>
        <end position="1498"/>
    </location>
</feature>
<dbReference type="Gene3D" id="1.20.1110.10">
    <property type="entry name" value="Calcium-transporting ATPase, transmembrane domain"/>
    <property type="match status" value="1"/>
</dbReference>
<evidence type="ECO:0000256" key="3">
    <source>
        <dbReference type="ARBA" id="ARBA00022692"/>
    </source>
</evidence>
<gene>
    <name evidence="14" type="primary">ctpH_1</name>
    <name evidence="14" type="ORF">MYXE_26110</name>
</gene>
<evidence type="ECO:0000256" key="5">
    <source>
        <dbReference type="ARBA" id="ARBA00022842"/>
    </source>
</evidence>
<keyword evidence="6" id="KW-1278">Translocase</keyword>
<evidence type="ECO:0000256" key="4">
    <source>
        <dbReference type="ARBA" id="ARBA00022723"/>
    </source>
</evidence>
<dbReference type="InterPro" id="IPR059000">
    <property type="entry name" value="ATPase_P-type_domA"/>
</dbReference>
<dbReference type="InterPro" id="IPR044492">
    <property type="entry name" value="P_typ_ATPase_HD_dom"/>
</dbReference>
<feature type="transmembrane region" description="Helical" evidence="11">
    <location>
        <begin position="1299"/>
        <end position="1317"/>
    </location>
</feature>
<dbReference type="PRINTS" id="PR00120">
    <property type="entry name" value="HATPASE"/>
</dbReference>
<dbReference type="Pfam" id="PF00702">
    <property type="entry name" value="Hydrolase"/>
    <property type="match status" value="1"/>
</dbReference>
<dbReference type="Proteomes" id="UP000464624">
    <property type="component" value="Chromosome"/>
</dbReference>
<evidence type="ECO:0000256" key="7">
    <source>
        <dbReference type="ARBA" id="ARBA00022989"/>
    </source>
</evidence>
<keyword evidence="8 11" id="KW-0472">Membrane</keyword>
<dbReference type="InterPro" id="IPR001757">
    <property type="entry name" value="P_typ_ATPase"/>
</dbReference>
<feature type="transmembrane region" description="Helical" evidence="11">
    <location>
        <begin position="1265"/>
        <end position="1287"/>
    </location>
</feature>
<reference evidence="14 15" key="1">
    <citation type="submission" date="2019-12" db="EMBL/GenBank/DDBJ databases">
        <title>Complete genome sequence of Mycolicibacterium xenopi str. JCM15661T.</title>
        <authorList>
            <person name="Yoshida M."/>
            <person name="Fukano H."/>
            <person name="Asakura T."/>
            <person name="Hoshino Y."/>
        </authorList>
    </citation>
    <scope>NUCLEOTIDE SEQUENCE [LARGE SCALE GENOMIC DNA]</scope>
    <source>
        <strain evidence="14 15">JCM 15661T</strain>
    </source>
</reference>
<feature type="compositionally biased region" description="Basic and acidic residues" evidence="10">
    <location>
        <begin position="1459"/>
        <end position="1481"/>
    </location>
</feature>
<dbReference type="KEGG" id="mxe:MYXE_26110"/>
<keyword evidence="2" id="KW-1003">Cell membrane</keyword>
<dbReference type="Gene3D" id="3.40.1110.10">
    <property type="entry name" value="Calcium-transporting ATPase, cytoplasmic domain N"/>
    <property type="match status" value="1"/>
</dbReference>
<feature type="transmembrane region" description="Helical" evidence="11">
    <location>
        <begin position="1338"/>
        <end position="1358"/>
    </location>
</feature>
<feature type="region of interest" description="Disordered" evidence="10">
    <location>
        <begin position="1447"/>
        <end position="1498"/>
    </location>
</feature>
<dbReference type="PANTHER" id="PTHR24093">
    <property type="entry name" value="CATION TRANSPORTING ATPASE"/>
    <property type="match status" value="1"/>
</dbReference>
<dbReference type="SFLD" id="SFLDG00002">
    <property type="entry name" value="C1.7:_P-type_atpase_like"/>
    <property type="match status" value="1"/>
</dbReference>
<dbReference type="PRINTS" id="PR00119">
    <property type="entry name" value="CATATPASE"/>
</dbReference>
<evidence type="ECO:0000256" key="11">
    <source>
        <dbReference type="SAM" id="Phobius"/>
    </source>
</evidence>
<keyword evidence="7 11" id="KW-1133">Transmembrane helix</keyword>
<keyword evidence="4" id="KW-0479">Metal-binding</keyword>
<sequence length="1498" mass="155592">MPMPKLLPLHAITTGIQTTSALAGALTHTATTVAEIAGAVGSAAFEIATAPVRAPMWEGAKVLAGTTPTRRCWRGDGRAWIEVRGLSSPGGAQRERVVLESLRAHPGVTSARLNRALSRVVVEIEDDRTTPRELCCVVDDAEARCATLNADTGDGSAPAASLPGDALSQASRSVLVGANVVGLGIALVGRMLRLPRAPIGVEAAAAIANYQPWLRGLLEHRIGQAATDAVMSLATTAAYVVTLSPPSLAVELTMQVMKAAEGRAEARAWVRHEPGLALCVDCPTVPRPSRPARPPAGPAERHARRVAFVQAVGTGLIGALTRNAGTASTAAVAAAPRAMYTARESFAATLGRGLADQHAVLPLRPDSLRRLDKVDALLVDPRVLCGENLRVTRVRGVPDGALTAAWQRAQHLLHQPGLDPGWHALPGIPARGTDRNGAAEALILASHHPLASAVVAEARRSGAKMVSVDVDYLGELRPAFDEIRPVHEGALDEALADAVVRLQQAGHTVAVLSRAGAQALCFADVALGVVSNGGIAPDADLILPDLASAWQVLRALPAAREATRRGIAISAGASALGALLMVPGVRGRGPGPVTIGAAAALLSGYLLARSATRAVPPRPAPAYEWHAMSVREVRGVLPPPGPDTESPASAAGRAVTLGARIPKAFWQFADAVRAELSDPLTPVLALGSVATAMLGSPIDAVMVGTVLTGNSMLAAAQRLRAETRLNHLLAQQIPPARKVAIRPDGTRSYTQVIAERLRPGDLIEVRSNEVVPADARVVEDEDLEVDESSLTGESLPVQKQTDATPGADLADRRCMLYAGTHVVAGRGIALVTAVGADTQQRRAAELASGELPIVGLQHQLSQLTKRAFPVTASGGALISALGFLRRGNLRQALGSGIAVAVAAVPEGMPLVATLAQQASARRLSNFGALVRVPRSVEALGRVDVVCFDKTGTLSENRLRVARVKPAAGCSREDVLRCAALAVPAPNGAPHAHATDRAIVAAAAGVGGSNSSAEPDTHLPFRSGRSFSASVSGSELTVKGAPEVVLAACRDVGVDAGRTVHELAAEGLRVITVARRRLTAHQLQSVRQDPERMVELCGKGLSLTGFLGLADTPRAQAPQLLAELADRGVAIRLITGDHPVTAVAIANELGLPATAEHVITGSEWNALSRKDQERVVVERMIFARMSPENKVQIVQTLERTGRVCAMVGDGSNDAAAIRAATVGVGVVAHGSDPAHTAADVVLTDGRIESLLHAVEEGRRLWRRVQAAVSVLLGGNASQVIFAIIGSALTGNSPLNARQLLLMNVFTDALPAAALAVSIPSGPVRRAGRGPDERTLWRAVGIRGGTTATAAAAAWAMAALTGRRQRASTVALIALVATQLGQTLVESHAPLVLLTATGSLAAFIAMVSLPGVSQLLGCTPVGPLGWAQGLGPAVIATVAMAAVTRLAAGRRDSQPPAIDSWPDHQSRDHGRRTEDFDCADRQVRPASRTFTTTSTPASRR</sequence>
<evidence type="ECO:0000313" key="15">
    <source>
        <dbReference type="Proteomes" id="UP000464624"/>
    </source>
</evidence>
<dbReference type="Pfam" id="PF00122">
    <property type="entry name" value="E1-E2_ATPase"/>
    <property type="match status" value="1"/>
</dbReference>
<organism evidence="14 15">
    <name type="scientific">Mycobacterium xenopi</name>
    <dbReference type="NCBI Taxonomy" id="1789"/>
    <lineage>
        <taxon>Bacteria</taxon>
        <taxon>Bacillati</taxon>
        <taxon>Actinomycetota</taxon>
        <taxon>Actinomycetes</taxon>
        <taxon>Mycobacteriales</taxon>
        <taxon>Mycobacteriaceae</taxon>
        <taxon>Mycobacterium</taxon>
    </lineage>
</organism>
<feature type="region of interest" description="Disordered" evidence="10">
    <location>
        <begin position="781"/>
        <end position="804"/>
    </location>
</feature>
<name>A0AAD1M1V9_MYCXE</name>
<dbReference type="InterPro" id="IPR036412">
    <property type="entry name" value="HAD-like_sf"/>
</dbReference>
<keyword evidence="5" id="KW-0460">Magnesium</keyword>
<dbReference type="InterPro" id="IPR023298">
    <property type="entry name" value="ATPase_P-typ_TM_dom_sf"/>
</dbReference>
<dbReference type="Gene3D" id="3.40.50.1000">
    <property type="entry name" value="HAD superfamily/HAD-like"/>
    <property type="match status" value="1"/>
</dbReference>
<evidence type="ECO:0000256" key="2">
    <source>
        <dbReference type="ARBA" id="ARBA00022475"/>
    </source>
</evidence>
<dbReference type="Pfam" id="PF00689">
    <property type="entry name" value="Cation_ATPase_C"/>
    <property type="match status" value="1"/>
</dbReference>
<feature type="domain" description="P-type ATPase A" evidence="12">
    <location>
        <begin position="748"/>
        <end position="846"/>
    </location>
</feature>
<dbReference type="GO" id="GO:0016887">
    <property type="term" value="F:ATP hydrolysis activity"/>
    <property type="evidence" value="ECO:0007669"/>
    <property type="project" value="InterPro"/>
</dbReference>
<feature type="domain" description="Cation-transporting P-type ATPase C-terminal" evidence="13">
    <location>
        <begin position="1291"/>
        <end position="1442"/>
    </location>
</feature>
<evidence type="ECO:0000259" key="13">
    <source>
        <dbReference type="Pfam" id="PF00689"/>
    </source>
</evidence>
<dbReference type="PANTHER" id="PTHR24093:SF513">
    <property type="entry name" value="CATION-TRANSPORTING ATPASE I-RELATED"/>
    <property type="match status" value="1"/>
</dbReference>
<dbReference type="GO" id="GO:0005886">
    <property type="term" value="C:plasma membrane"/>
    <property type="evidence" value="ECO:0007669"/>
    <property type="project" value="UniProtKB-SubCell"/>
</dbReference>
<evidence type="ECO:0000256" key="1">
    <source>
        <dbReference type="ARBA" id="ARBA00004651"/>
    </source>
</evidence>
<feature type="transmembrane region" description="Helical" evidence="11">
    <location>
        <begin position="1427"/>
        <end position="1446"/>
    </location>
</feature>
<evidence type="ECO:0000256" key="6">
    <source>
        <dbReference type="ARBA" id="ARBA00022967"/>
    </source>
</evidence>
<evidence type="ECO:0000256" key="8">
    <source>
        <dbReference type="ARBA" id="ARBA00023136"/>
    </source>
</evidence>
<dbReference type="NCBIfam" id="TIGR01494">
    <property type="entry name" value="ATPase_P-type"/>
    <property type="match status" value="2"/>
</dbReference>
<feature type="transmembrane region" description="Helical" evidence="11">
    <location>
        <begin position="1389"/>
        <end position="1407"/>
    </location>
</feature>
<dbReference type="GO" id="GO:0046872">
    <property type="term" value="F:metal ion binding"/>
    <property type="evidence" value="ECO:0007669"/>
    <property type="project" value="UniProtKB-KW"/>
</dbReference>
<dbReference type="InterPro" id="IPR023299">
    <property type="entry name" value="ATPase_P-typ_cyto_dom_N"/>
</dbReference>
<comment type="catalytic activity">
    <reaction evidence="9">
        <text>ATP + H2O = ADP + phosphate + H(+)</text>
        <dbReference type="Rhea" id="RHEA:13065"/>
        <dbReference type="ChEBI" id="CHEBI:15377"/>
        <dbReference type="ChEBI" id="CHEBI:15378"/>
        <dbReference type="ChEBI" id="CHEBI:30616"/>
        <dbReference type="ChEBI" id="CHEBI:43474"/>
        <dbReference type="ChEBI" id="CHEBI:456216"/>
    </reaction>
</comment>
<accession>A0AAD1M1V9</accession>
<dbReference type="SFLD" id="SFLDS00003">
    <property type="entry name" value="Haloacid_Dehalogenase"/>
    <property type="match status" value="1"/>
</dbReference>
<dbReference type="GO" id="GO:0005524">
    <property type="term" value="F:ATP binding"/>
    <property type="evidence" value="ECO:0007669"/>
    <property type="project" value="InterPro"/>
</dbReference>
<dbReference type="SFLD" id="SFLDF00027">
    <property type="entry name" value="p-type_atpase"/>
    <property type="match status" value="1"/>
</dbReference>
<comment type="subcellular location">
    <subcellularLocation>
        <location evidence="1">Cell membrane</location>
        <topology evidence="1">Multi-pass membrane protein</topology>
    </subcellularLocation>
</comment>
<proteinExistence type="predicted"/>
<dbReference type="SUPFAM" id="SSF56784">
    <property type="entry name" value="HAD-like"/>
    <property type="match status" value="1"/>
</dbReference>
<dbReference type="InterPro" id="IPR006068">
    <property type="entry name" value="ATPase_P-typ_cation-transptr_C"/>
</dbReference>
<dbReference type="SUPFAM" id="SSF81665">
    <property type="entry name" value="Calcium ATPase, transmembrane domain M"/>
    <property type="match status" value="1"/>
</dbReference>
<dbReference type="GO" id="GO:0005388">
    <property type="term" value="F:P-type calcium transporter activity"/>
    <property type="evidence" value="ECO:0007669"/>
    <property type="project" value="TreeGrafter"/>
</dbReference>
<keyword evidence="3 11" id="KW-0812">Transmembrane</keyword>
<dbReference type="EMBL" id="AP022314">
    <property type="protein sequence ID" value="BBU22821.1"/>
    <property type="molecule type" value="Genomic_DNA"/>
</dbReference>
<evidence type="ECO:0000313" key="14">
    <source>
        <dbReference type="EMBL" id="BBU22821.1"/>
    </source>
</evidence>
<dbReference type="SUPFAM" id="SSF81653">
    <property type="entry name" value="Calcium ATPase, transduction domain A"/>
    <property type="match status" value="1"/>
</dbReference>
<dbReference type="Gene3D" id="2.70.150.10">
    <property type="entry name" value="Calcium-transporting ATPase, cytoplasmic transduction domain A"/>
    <property type="match status" value="1"/>
</dbReference>
<dbReference type="InterPro" id="IPR008250">
    <property type="entry name" value="ATPase_P-typ_transduc_dom_A_sf"/>
</dbReference>
<evidence type="ECO:0000256" key="10">
    <source>
        <dbReference type="SAM" id="MobiDB-lite"/>
    </source>
</evidence>
<protein>
    <submittedName>
        <fullName evidence="14">Haloacid dehalogenase</fullName>
    </submittedName>
</protein>
<evidence type="ECO:0000256" key="9">
    <source>
        <dbReference type="ARBA" id="ARBA00049360"/>
    </source>
</evidence>
<evidence type="ECO:0000259" key="12">
    <source>
        <dbReference type="Pfam" id="PF00122"/>
    </source>
</evidence>